<dbReference type="Pfam" id="PF00271">
    <property type="entry name" value="Helicase_C"/>
    <property type="match status" value="1"/>
</dbReference>
<dbReference type="SMART" id="SM00487">
    <property type="entry name" value="DEXDc"/>
    <property type="match status" value="1"/>
</dbReference>
<dbReference type="OrthoDB" id="9760715at2"/>
<dbReference type="InterPro" id="IPR049730">
    <property type="entry name" value="SNF2/RAD54-like_C"/>
</dbReference>
<evidence type="ECO:0000313" key="6">
    <source>
        <dbReference type="EMBL" id="ADZ77781.1"/>
    </source>
</evidence>
<dbReference type="InterPro" id="IPR027417">
    <property type="entry name" value="P-loop_NTPase"/>
</dbReference>
<dbReference type="PROSITE" id="PS51192">
    <property type="entry name" value="HELICASE_ATP_BIND_1"/>
    <property type="match status" value="1"/>
</dbReference>
<accession>F4CE20</accession>
<keyword evidence="2" id="KW-0862">Zinc</keyword>
<dbReference type="Pfam" id="PF00176">
    <property type="entry name" value="SNF2-rel_dom"/>
    <property type="match status" value="1"/>
</dbReference>
<dbReference type="InterPro" id="IPR000330">
    <property type="entry name" value="SNF2_N"/>
</dbReference>
<feature type="domain" description="Helicase ATP-binding" evidence="4">
    <location>
        <begin position="729"/>
        <end position="888"/>
    </location>
</feature>
<dbReference type="CDD" id="cd18793">
    <property type="entry name" value="SF2_C_SNF"/>
    <property type="match status" value="1"/>
</dbReference>
<dbReference type="Gene3D" id="3.40.50.300">
    <property type="entry name" value="P-loop containing nucleotide triphosphate hydrolases"/>
    <property type="match status" value="1"/>
</dbReference>
<dbReference type="SUPFAM" id="SSF52540">
    <property type="entry name" value="P-loop containing nucleoside triphosphate hydrolases"/>
    <property type="match status" value="2"/>
</dbReference>
<dbReference type="SMART" id="SM00490">
    <property type="entry name" value="HELICc"/>
    <property type="match status" value="1"/>
</dbReference>
<feature type="domain" description="Helicase C-terminal" evidence="5">
    <location>
        <begin position="1013"/>
        <end position="1167"/>
    </location>
</feature>
<dbReference type="GO" id="GO:0008270">
    <property type="term" value="F:zinc ion binding"/>
    <property type="evidence" value="ECO:0007669"/>
    <property type="project" value="UniProtKB-KW"/>
</dbReference>
<evidence type="ECO:0000256" key="2">
    <source>
        <dbReference type="PROSITE-ProRule" id="PRU00325"/>
    </source>
</evidence>
<reference evidence="6" key="1">
    <citation type="submission" date="2011-03" db="EMBL/GenBank/DDBJ databases">
        <title>Complete sequence of Sphingobacterium sp. 21.</title>
        <authorList>
            <consortium name="US DOE Joint Genome Institute"/>
            <person name="Lucas S."/>
            <person name="Copeland A."/>
            <person name="Lapidus A."/>
            <person name="Cheng J.-F."/>
            <person name="Goodwin L."/>
            <person name="Pitluck S."/>
            <person name="Davenport K."/>
            <person name="Detter J.C."/>
            <person name="Han C."/>
            <person name="Tapia R."/>
            <person name="Land M."/>
            <person name="Hauser L."/>
            <person name="Kyrpides N."/>
            <person name="Ivanova N."/>
            <person name="Ovchinnikova G."/>
            <person name="Pagani I."/>
            <person name="Siebers A.K."/>
            <person name="Allgaier M."/>
            <person name="Thelen M.P."/>
            <person name="Hugenholtz P."/>
            <person name="Woyke T."/>
        </authorList>
    </citation>
    <scope>NUCLEOTIDE SEQUENCE</scope>
    <source>
        <strain evidence="6">21</strain>
    </source>
</reference>
<keyword evidence="2" id="KW-0863">Zinc-finger</keyword>
<keyword evidence="2" id="KW-0479">Metal-binding</keyword>
<sequence>MIKSNMKTAEQPENTHEIAVNEQEQLRSVKRKSSDPYLIEWEDGEPFKLSSSYLEKIVSNYKALSSNKNIYSYLEKFFIDEIEFDVREGGKRYSVYIKINEKNLFIRCSCKAKVKTLCKHEFVVLVDCIENNNIYFRSFHFPELLKVDKKYHTLFNFNLESHYYYYGRRPYFSAHEEHGRVFQFSNDGEHFDEILTFDPFPALAHRQAKLVFGIPIHPYHYEIPILLPYLTKIGSKASLKNPYAAFEKSFLFEEKQLMVPFSPEEEQLIAICKKMLFLKQRSYEEISCFVVKKGTSSEQYESANRIRKKLYVDLWKTIIPKLSKYKVGIFKASQSGAMYVKPTSHVLFNPKISMENVNIGFELIEKDDYTQLKLLIMINGETIDFPRFMTKCSSFFLEKANDEFIFIDSVKDEELLQKFRECNFVLTVLPNDFEKFKRDILYPVSFHYPITYYNQCLGDTQFLAKGILKTLKRSISIKIEDDMIYLEPEVVYGNSVRVNPLFKGNMVLRYEEGKEALYDRDVEAETGYCRFLFSLYEKFEDQREGQRFYLPFSYAKQGTWLAETIKALQDNGIEIVGLESLQGLPFLPHTMAWEMEIKGDKNWFDVGLEVRFGKQTVDLELLKERIKKEREMVELPDGSVGLFPVAIQRKLGPILNLGEVKKHKVLLSSKHFNTVQSFANKITDNELRKRIKEQRQKLQALDKIQPLPKPEKVQAILRPYQETGFSWMGFLREFGWGGVLADDMGLGKTLQVLTLLDYHYMQTPDSAASLIVVPNTLLFNWQQEVKKFTPHRSVLVHHGLNRAAEIGCKPGQLILTTYGTLTTDIEMLSNKRFSYLILDESQAIKNPQSKRFDCAQSIQSDYRLALTGTPIENGISDLFAQLDFVNPGFLGTYGQFKRSFPGIADGSASDETKESLQRIIAPFMLRRTKTQVAKDLPEKTEMILYCDMLPEQRRVYEKYLQYFRGELANKIEEGRDKATMFVLEALMKLRQICNSPAILPKETYPNHSSKLEEIQEHILEKTQGHKLLIFSSFTSMLGLLKIELEKMGIAYAYLDGKTSGEQRQQEVTRFQEQDDCRVFLISLKAGGTGLNLTAADYVYILDPWWNPAAEAQAIDRCYRIGQEKHVMAYRMICKDTIEEKILNMQANKKALADSLIQTDNSILKSLNKEELLKLFE</sequence>
<evidence type="ECO:0000259" key="4">
    <source>
        <dbReference type="PROSITE" id="PS51192"/>
    </source>
</evidence>
<dbReference type="KEGG" id="shg:Sph21_1213"/>
<dbReference type="PROSITE" id="PS50966">
    <property type="entry name" value="ZF_SWIM"/>
    <property type="match status" value="1"/>
</dbReference>
<dbReference type="Gene3D" id="3.40.50.10810">
    <property type="entry name" value="Tandem AAA-ATPase domain"/>
    <property type="match status" value="1"/>
</dbReference>
<protein>
    <submittedName>
        <fullName evidence="6">SNF2-related protein</fullName>
    </submittedName>
</protein>
<dbReference type="InterPro" id="IPR001650">
    <property type="entry name" value="Helicase_C-like"/>
</dbReference>
<feature type="domain" description="SWIM-type" evidence="3">
    <location>
        <begin position="93"/>
        <end position="129"/>
    </location>
</feature>
<organism evidence="6">
    <name type="scientific">Sphingobacterium sp. (strain 21)</name>
    <dbReference type="NCBI Taxonomy" id="743722"/>
    <lineage>
        <taxon>Bacteria</taxon>
        <taxon>Pseudomonadati</taxon>
        <taxon>Bacteroidota</taxon>
        <taxon>Sphingobacteriia</taxon>
        <taxon>Sphingobacteriales</taxon>
        <taxon>Sphingobacteriaceae</taxon>
        <taxon>Sphingobacterium</taxon>
    </lineage>
</organism>
<dbReference type="HOGENOM" id="CLU_000315_21_3_10"/>
<dbReference type="AlphaFoldDB" id="F4CE20"/>
<dbReference type="InterPro" id="IPR038718">
    <property type="entry name" value="SNF2-like_sf"/>
</dbReference>
<evidence type="ECO:0000259" key="3">
    <source>
        <dbReference type="PROSITE" id="PS50966"/>
    </source>
</evidence>
<dbReference type="eggNOG" id="COG0553">
    <property type="taxonomic scope" value="Bacteria"/>
</dbReference>
<keyword evidence="1" id="KW-0378">Hydrolase</keyword>
<dbReference type="GO" id="GO:0005524">
    <property type="term" value="F:ATP binding"/>
    <property type="evidence" value="ECO:0007669"/>
    <property type="project" value="InterPro"/>
</dbReference>
<gene>
    <name evidence="6" type="ordered locus">Sph21_1213</name>
</gene>
<proteinExistence type="predicted"/>
<dbReference type="STRING" id="743722.Sph21_1213"/>
<evidence type="ECO:0000259" key="5">
    <source>
        <dbReference type="PROSITE" id="PS51194"/>
    </source>
</evidence>
<dbReference type="PROSITE" id="PS51194">
    <property type="entry name" value="HELICASE_CTER"/>
    <property type="match status" value="1"/>
</dbReference>
<dbReference type="InterPro" id="IPR014001">
    <property type="entry name" value="Helicase_ATP-bd"/>
</dbReference>
<name>F4CE20_SPHS2</name>
<dbReference type="PANTHER" id="PTHR10799">
    <property type="entry name" value="SNF2/RAD54 HELICASE FAMILY"/>
    <property type="match status" value="1"/>
</dbReference>
<dbReference type="EMBL" id="CP002584">
    <property type="protein sequence ID" value="ADZ77781.1"/>
    <property type="molecule type" value="Genomic_DNA"/>
</dbReference>
<evidence type="ECO:0000256" key="1">
    <source>
        <dbReference type="ARBA" id="ARBA00022801"/>
    </source>
</evidence>
<dbReference type="GO" id="GO:0016787">
    <property type="term" value="F:hydrolase activity"/>
    <property type="evidence" value="ECO:0007669"/>
    <property type="project" value="UniProtKB-KW"/>
</dbReference>
<dbReference type="InterPro" id="IPR007527">
    <property type="entry name" value="Znf_SWIM"/>
</dbReference>
<dbReference type="PATRIC" id="fig|743722.3.peg.1300"/>